<organism evidence="1 2">
    <name type="scientific">Helicobacter bilis</name>
    <dbReference type="NCBI Taxonomy" id="37372"/>
    <lineage>
        <taxon>Bacteria</taxon>
        <taxon>Pseudomonadati</taxon>
        <taxon>Campylobacterota</taxon>
        <taxon>Epsilonproteobacteria</taxon>
        <taxon>Campylobacterales</taxon>
        <taxon>Helicobacteraceae</taxon>
        <taxon>Helicobacter</taxon>
    </lineage>
</organism>
<dbReference type="EMBL" id="JRPJ02000003">
    <property type="protein sequence ID" value="TLE11854.1"/>
    <property type="molecule type" value="Genomic_DNA"/>
</dbReference>
<sequence>MNKVAFVIPLHPKHYTLANTFMQSFMLCNINKQADLCFVFSSEEDFKSFDVFAKRNNGIKNVAMGGGG</sequence>
<evidence type="ECO:0000313" key="2">
    <source>
        <dbReference type="Proteomes" id="UP000029857"/>
    </source>
</evidence>
<protein>
    <submittedName>
        <fullName evidence="1">Uncharacterized protein</fullName>
    </submittedName>
</protein>
<proteinExistence type="predicted"/>
<name>A0A4U8UFM4_9HELI</name>
<dbReference type="AlphaFoldDB" id="A0A4U8UFM4"/>
<comment type="caution">
    <text evidence="1">The sequence shown here is derived from an EMBL/GenBank/DDBJ whole genome shotgun (WGS) entry which is preliminary data.</text>
</comment>
<dbReference type="Proteomes" id="UP000029857">
    <property type="component" value="Unassembled WGS sequence"/>
</dbReference>
<evidence type="ECO:0000313" key="1">
    <source>
        <dbReference type="EMBL" id="TLE11854.1"/>
    </source>
</evidence>
<gene>
    <name evidence="1" type="ORF">LS79_001750</name>
</gene>
<dbReference type="RefSeq" id="WP_138196158.1">
    <property type="nucleotide sequence ID" value="NZ_JRPJ02000003.1"/>
</dbReference>
<reference evidence="1 2" key="1">
    <citation type="journal article" date="2014" name="Genome Announc.">
        <title>Draft genome sequences of eight enterohepatic helicobacter species isolated from both laboratory and wild rodents.</title>
        <authorList>
            <person name="Sheh A."/>
            <person name="Shen Z."/>
            <person name="Fox J.G."/>
        </authorList>
    </citation>
    <scope>NUCLEOTIDE SEQUENCE [LARGE SCALE GENOMIC DNA]</scope>
    <source>
        <strain evidence="1 2">ATCC 49320</strain>
    </source>
</reference>
<accession>A0A4U8UFM4</accession>